<evidence type="ECO:0000256" key="5">
    <source>
        <dbReference type="ARBA" id="ARBA00033464"/>
    </source>
</evidence>
<evidence type="ECO:0000256" key="6">
    <source>
        <dbReference type="SAM" id="MobiDB-lite"/>
    </source>
</evidence>
<dbReference type="InterPro" id="IPR040456">
    <property type="entry name" value="RNase_H2_suB"/>
</dbReference>
<dbReference type="EMBL" id="KZ084089">
    <property type="protein sequence ID" value="OSD06871.1"/>
    <property type="molecule type" value="Genomic_DNA"/>
</dbReference>
<dbReference type="GO" id="GO:0032299">
    <property type="term" value="C:ribonuclease H2 complex"/>
    <property type="evidence" value="ECO:0007669"/>
    <property type="project" value="InterPro"/>
</dbReference>
<accession>A0A1Y2J341</accession>
<dbReference type="GO" id="GO:0005654">
    <property type="term" value="C:nucleoplasm"/>
    <property type="evidence" value="ECO:0007669"/>
    <property type="project" value="TreeGrafter"/>
</dbReference>
<dbReference type="Proteomes" id="UP000193067">
    <property type="component" value="Unassembled WGS sequence"/>
</dbReference>
<keyword evidence="10" id="KW-1185">Reference proteome</keyword>
<evidence type="ECO:0000256" key="4">
    <source>
        <dbReference type="ARBA" id="ARBA00024778"/>
    </source>
</evidence>
<protein>
    <recommendedName>
        <fullName evidence="2">Ribonuclease H2 subunit B</fullName>
    </recommendedName>
    <alternativeName>
        <fullName evidence="5">Ribonuclease HI subunit B</fullName>
    </alternativeName>
</protein>
<sequence length="325" mass="35560">MASHFGILPTDLLQALSGQLAETNSGVAHDLKDVHLLRLPHPRTGVPCLFVPYETSQASSILEVQAICPPNRRSWFTDDAVVEDGKLLVMTPIDPAFLIIPMLQATIPTNGTTANFRPADDVLEEVASKISQNSASVGDEPIPSGDVQHLSSLRCVQAAMRRVCEVKDITPEITVFRYSPEKALGYLQSKVSRLSDRSISELSRTINRNFAKDGLFEDGKETLLTAARTRAACDLISQYLPRALFDQLLASYDLASLDVYTQSLREEAMALAAVNMNAVEAKESKDVKDAGNDKKRKAKGSHGVEKLKKANITGMAKLSSFFQKK</sequence>
<evidence type="ECO:0000313" key="9">
    <source>
        <dbReference type="EMBL" id="OSD06871.1"/>
    </source>
</evidence>
<dbReference type="Pfam" id="PF17745">
    <property type="entry name" value="Ydr279_N"/>
    <property type="match status" value="1"/>
</dbReference>
<evidence type="ECO:0000259" key="7">
    <source>
        <dbReference type="Pfam" id="PF09468"/>
    </source>
</evidence>
<dbReference type="PANTHER" id="PTHR13383:SF11">
    <property type="entry name" value="RIBONUCLEASE H2 SUBUNIT B"/>
    <property type="match status" value="1"/>
</dbReference>
<dbReference type="OrthoDB" id="29098at2759"/>
<dbReference type="Gene3D" id="2.20.25.530">
    <property type="match status" value="1"/>
</dbReference>
<feature type="domain" description="Rnh202 triple barrel" evidence="8">
    <location>
        <begin position="32"/>
        <end position="94"/>
    </location>
</feature>
<gene>
    <name evidence="9" type="ORF">PYCCODRAFT_1403688</name>
</gene>
<name>A0A1Y2J341_TRAC3</name>
<evidence type="ECO:0000259" key="8">
    <source>
        <dbReference type="Pfam" id="PF17745"/>
    </source>
</evidence>
<dbReference type="InterPro" id="IPR041195">
    <property type="entry name" value="Rnh202_N"/>
</dbReference>
<evidence type="ECO:0000256" key="2">
    <source>
        <dbReference type="ARBA" id="ARBA00019062"/>
    </source>
</evidence>
<dbReference type="PANTHER" id="PTHR13383">
    <property type="entry name" value="RIBONUCLEASE H2 SUBUNIT B"/>
    <property type="match status" value="1"/>
</dbReference>
<comment type="subcellular location">
    <subcellularLocation>
        <location evidence="1">Nucleus</location>
    </subcellularLocation>
</comment>
<dbReference type="GO" id="GO:0006401">
    <property type="term" value="P:RNA catabolic process"/>
    <property type="evidence" value="ECO:0007669"/>
    <property type="project" value="TreeGrafter"/>
</dbReference>
<dbReference type="InterPro" id="IPR019024">
    <property type="entry name" value="RNase_H2_suB_wHTH"/>
</dbReference>
<comment type="function">
    <text evidence="4">Non catalytic subunit of RNase H2, an endonuclease that specifically degrades the RNA of RNA:DNA hybrids. Participates in DNA replication, possibly by mediating the removal of lagging-strand Okazaki fragment RNA primers during DNA replication. Mediates the excision of single ribonucleotides from DNA:RNA duplexes.</text>
</comment>
<evidence type="ECO:0000256" key="1">
    <source>
        <dbReference type="ARBA" id="ARBA00004123"/>
    </source>
</evidence>
<proteinExistence type="predicted"/>
<dbReference type="Pfam" id="PF09468">
    <property type="entry name" value="RNase_H2-Ydr279"/>
    <property type="match status" value="1"/>
</dbReference>
<organism evidence="9 10">
    <name type="scientific">Trametes coccinea (strain BRFM310)</name>
    <name type="common">Pycnoporus coccineus</name>
    <dbReference type="NCBI Taxonomy" id="1353009"/>
    <lineage>
        <taxon>Eukaryota</taxon>
        <taxon>Fungi</taxon>
        <taxon>Dikarya</taxon>
        <taxon>Basidiomycota</taxon>
        <taxon>Agaricomycotina</taxon>
        <taxon>Agaricomycetes</taxon>
        <taxon>Polyporales</taxon>
        <taxon>Polyporaceae</taxon>
        <taxon>Trametes</taxon>
    </lineage>
</organism>
<dbReference type="STRING" id="1353009.A0A1Y2J341"/>
<dbReference type="AlphaFoldDB" id="A0A1Y2J341"/>
<feature type="domain" description="Ribonuclease H2 subunit B wHTH" evidence="7">
    <location>
        <begin position="97"/>
        <end position="248"/>
    </location>
</feature>
<dbReference type="Gene3D" id="1.10.20.120">
    <property type="match status" value="1"/>
</dbReference>
<evidence type="ECO:0000313" key="10">
    <source>
        <dbReference type="Proteomes" id="UP000193067"/>
    </source>
</evidence>
<evidence type="ECO:0000256" key="3">
    <source>
        <dbReference type="ARBA" id="ARBA00023242"/>
    </source>
</evidence>
<dbReference type="CDD" id="cd09270">
    <property type="entry name" value="RNase_H2-B"/>
    <property type="match status" value="1"/>
</dbReference>
<feature type="region of interest" description="Disordered" evidence="6">
    <location>
        <begin position="284"/>
        <end position="304"/>
    </location>
</feature>
<reference evidence="9 10" key="1">
    <citation type="journal article" date="2015" name="Biotechnol. Biofuels">
        <title>Enhanced degradation of softwood versus hardwood by the white-rot fungus Pycnoporus coccineus.</title>
        <authorList>
            <person name="Couturier M."/>
            <person name="Navarro D."/>
            <person name="Chevret D."/>
            <person name="Henrissat B."/>
            <person name="Piumi F."/>
            <person name="Ruiz-Duenas F.J."/>
            <person name="Martinez A.T."/>
            <person name="Grigoriev I.V."/>
            <person name="Riley R."/>
            <person name="Lipzen A."/>
            <person name="Berrin J.G."/>
            <person name="Master E.R."/>
            <person name="Rosso M.N."/>
        </authorList>
    </citation>
    <scope>NUCLEOTIDE SEQUENCE [LARGE SCALE GENOMIC DNA]</scope>
    <source>
        <strain evidence="9 10">BRFM310</strain>
    </source>
</reference>
<feature type="compositionally biased region" description="Basic and acidic residues" evidence="6">
    <location>
        <begin position="284"/>
        <end position="293"/>
    </location>
</feature>
<keyword evidence="3" id="KW-0539">Nucleus</keyword>